<feature type="transmembrane region" description="Helical" evidence="1">
    <location>
        <begin position="40"/>
        <end position="57"/>
    </location>
</feature>
<feature type="transmembrane region" description="Helical" evidence="1">
    <location>
        <begin position="123"/>
        <end position="141"/>
    </location>
</feature>
<keyword evidence="1" id="KW-0472">Membrane</keyword>
<proteinExistence type="predicted"/>
<reference evidence="2" key="1">
    <citation type="journal article" date="2020" name="Nature">
        <title>Giant virus diversity and host interactions through global metagenomics.</title>
        <authorList>
            <person name="Schulz F."/>
            <person name="Roux S."/>
            <person name="Paez-Espino D."/>
            <person name="Jungbluth S."/>
            <person name="Walsh D.A."/>
            <person name="Denef V.J."/>
            <person name="McMahon K.D."/>
            <person name="Konstantinidis K.T."/>
            <person name="Eloe-Fadrosh E.A."/>
            <person name="Kyrpides N.C."/>
            <person name="Woyke T."/>
        </authorList>
    </citation>
    <scope>NUCLEOTIDE SEQUENCE</scope>
    <source>
        <strain evidence="2">GVMAG-S-1017745-26</strain>
    </source>
</reference>
<dbReference type="EMBL" id="MN740586">
    <property type="protein sequence ID" value="QHU35306.1"/>
    <property type="molecule type" value="Genomic_DNA"/>
</dbReference>
<dbReference type="AlphaFoldDB" id="A0A6C0LWS3"/>
<accession>A0A6C0LWS3</accession>
<feature type="transmembrane region" description="Helical" evidence="1">
    <location>
        <begin position="12"/>
        <end position="34"/>
    </location>
</feature>
<protein>
    <recommendedName>
        <fullName evidence="3">Phosphatidic acid phosphatase type 2/haloperoxidase domain-containing protein</fullName>
    </recommendedName>
</protein>
<evidence type="ECO:0008006" key="3">
    <source>
        <dbReference type="Google" id="ProtNLM"/>
    </source>
</evidence>
<evidence type="ECO:0000256" key="1">
    <source>
        <dbReference type="SAM" id="Phobius"/>
    </source>
</evidence>
<name>A0A6C0LWS3_9ZZZZ</name>
<evidence type="ECO:0000313" key="2">
    <source>
        <dbReference type="EMBL" id="QHU35306.1"/>
    </source>
</evidence>
<organism evidence="2">
    <name type="scientific">viral metagenome</name>
    <dbReference type="NCBI Taxonomy" id="1070528"/>
    <lineage>
        <taxon>unclassified sequences</taxon>
        <taxon>metagenomes</taxon>
        <taxon>organismal metagenomes</taxon>
    </lineage>
</organism>
<feature type="transmembrane region" description="Helical" evidence="1">
    <location>
        <begin position="153"/>
        <end position="172"/>
    </location>
</feature>
<keyword evidence="1" id="KW-1133">Transmembrane helix</keyword>
<keyword evidence="1" id="KW-0812">Transmembrane</keyword>
<sequence length="211" mass="23410">MSSPIKFNPKNVIMFAASVSPIFITFYFILEGAFAGHVKFIIWLFGLFIAIILGILLRAGGASDPDDVVAGENSLNYVEKCLTFDGPFNAQYSTLSGPSSHAIFHAFTITYILQSILSNPNSVGWSFLISLVIIAAIDLMVRQSNKCNKPTDVLKGLALGAFIGFTWQQIILNTKWPGPEYLYFGKENTMKKCKLGKTRFRCKQGDQTFIM</sequence>